<dbReference type="Proteomes" id="UP001630127">
    <property type="component" value="Unassembled WGS sequence"/>
</dbReference>
<protein>
    <submittedName>
        <fullName evidence="2">Uncharacterized protein</fullName>
    </submittedName>
</protein>
<dbReference type="EMBL" id="JBJUIK010000017">
    <property type="protein sequence ID" value="KAL3497870.1"/>
    <property type="molecule type" value="Genomic_DNA"/>
</dbReference>
<comment type="caution">
    <text evidence="2">The sequence shown here is derived from an EMBL/GenBank/DDBJ whole genome shotgun (WGS) entry which is preliminary data.</text>
</comment>
<organism evidence="2 3">
    <name type="scientific">Cinchona calisaya</name>
    <dbReference type="NCBI Taxonomy" id="153742"/>
    <lineage>
        <taxon>Eukaryota</taxon>
        <taxon>Viridiplantae</taxon>
        <taxon>Streptophyta</taxon>
        <taxon>Embryophyta</taxon>
        <taxon>Tracheophyta</taxon>
        <taxon>Spermatophyta</taxon>
        <taxon>Magnoliopsida</taxon>
        <taxon>eudicotyledons</taxon>
        <taxon>Gunneridae</taxon>
        <taxon>Pentapetalae</taxon>
        <taxon>asterids</taxon>
        <taxon>lamiids</taxon>
        <taxon>Gentianales</taxon>
        <taxon>Rubiaceae</taxon>
        <taxon>Cinchonoideae</taxon>
        <taxon>Cinchoneae</taxon>
        <taxon>Cinchona</taxon>
    </lineage>
</organism>
<accession>A0ABD2XUS4</accession>
<reference evidence="2 3" key="1">
    <citation type="submission" date="2024-11" db="EMBL/GenBank/DDBJ databases">
        <title>A near-complete genome assembly of Cinchona calisaya.</title>
        <authorList>
            <person name="Lian D.C."/>
            <person name="Zhao X.W."/>
            <person name="Wei L."/>
        </authorList>
    </citation>
    <scope>NUCLEOTIDE SEQUENCE [LARGE SCALE GENOMIC DNA]</scope>
    <source>
        <tissue evidence="2">Nenye</tissue>
    </source>
</reference>
<sequence>MGDKAQQDVQDDIPKVELKELLSYLSLEDVQSKIHEDRPNQSQTMADDETFDGEPMRAEIIAGSTQPGTEEELQIVRNAIDQGVFYLLGEAEVVAKQDSSFLKKFIVNYAYSFIWKMSSKGRK</sequence>
<gene>
    <name evidence="2" type="ORF">ACH5RR_040602</name>
</gene>
<dbReference type="PANTHER" id="PTHR30540:SF94">
    <property type="entry name" value="POTASSIUM TRANSPORTER 5"/>
    <property type="match status" value="1"/>
</dbReference>
<dbReference type="PANTHER" id="PTHR30540">
    <property type="entry name" value="OSMOTIC STRESS POTASSIUM TRANSPORTER"/>
    <property type="match status" value="1"/>
</dbReference>
<keyword evidence="3" id="KW-1185">Reference proteome</keyword>
<dbReference type="AlphaFoldDB" id="A0ABD2XUS4"/>
<dbReference type="InterPro" id="IPR003855">
    <property type="entry name" value="K+_transporter"/>
</dbReference>
<evidence type="ECO:0000313" key="2">
    <source>
        <dbReference type="EMBL" id="KAL3497870.1"/>
    </source>
</evidence>
<evidence type="ECO:0000256" key="1">
    <source>
        <dbReference type="SAM" id="MobiDB-lite"/>
    </source>
</evidence>
<evidence type="ECO:0000313" key="3">
    <source>
        <dbReference type="Proteomes" id="UP001630127"/>
    </source>
</evidence>
<name>A0ABD2XUS4_9GENT</name>
<proteinExistence type="predicted"/>
<feature type="region of interest" description="Disordered" evidence="1">
    <location>
        <begin position="33"/>
        <end position="52"/>
    </location>
</feature>